<accession>A0AAW1D199</accession>
<gene>
    <name evidence="1" type="ORF">O3M35_011134</name>
</gene>
<comment type="caution">
    <text evidence="1">The sequence shown here is derived from an EMBL/GenBank/DDBJ whole genome shotgun (WGS) entry which is preliminary data.</text>
</comment>
<dbReference type="Proteomes" id="UP001461498">
    <property type="component" value="Unassembled WGS sequence"/>
</dbReference>
<evidence type="ECO:0000313" key="2">
    <source>
        <dbReference type="Proteomes" id="UP001461498"/>
    </source>
</evidence>
<dbReference type="AlphaFoldDB" id="A0AAW1D199"/>
<dbReference type="EMBL" id="JAPXFL010000008">
    <property type="protein sequence ID" value="KAK9502344.1"/>
    <property type="molecule type" value="Genomic_DNA"/>
</dbReference>
<proteinExistence type="predicted"/>
<sequence>MIFFLQFFCELQFFLNLSINFINLGIRNMIIVRFFTNQFCQHKLFNFYFFLFF</sequence>
<keyword evidence="2" id="KW-1185">Reference proteome</keyword>
<organism evidence="1 2">
    <name type="scientific">Rhynocoris fuscipes</name>
    <dbReference type="NCBI Taxonomy" id="488301"/>
    <lineage>
        <taxon>Eukaryota</taxon>
        <taxon>Metazoa</taxon>
        <taxon>Ecdysozoa</taxon>
        <taxon>Arthropoda</taxon>
        <taxon>Hexapoda</taxon>
        <taxon>Insecta</taxon>
        <taxon>Pterygota</taxon>
        <taxon>Neoptera</taxon>
        <taxon>Paraneoptera</taxon>
        <taxon>Hemiptera</taxon>
        <taxon>Heteroptera</taxon>
        <taxon>Panheteroptera</taxon>
        <taxon>Cimicomorpha</taxon>
        <taxon>Reduviidae</taxon>
        <taxon>Harpactorinae</taxon>
        <taxon>Harpactorini</taxon>
        <taxon>Rhynocoris</taxon>
    </lineage>
</organism>
<evidence type="ECO:0000313" key="1">
    <source>
        <dbReference type="EMBL" id="KAK9502344.1"/>
    </source>
</evidence>
<name>A0AAW1D199_9HEMI</name>
<protein>
    <submittedName>
        <fullName evidence="1">Uncharacterized protein</fullName>
    </submittedName>
</protein>
<reference evidence="1 2" key="1">
    <citation type="submission" date="2022-12" db="EMBL/GenBank/DDBJ databases">
        <title>Chromosome-level genome assembly of true bugs.</title>
        <authorList>
            <person name="Ma L."/>
            <person name="Li H."/>
        </authorList>
    </citation>
    <scope>NUCLEOTIDE SEQUENCE [LARGE SCALE GENOMIC DNA]</scope>
    <source>
        <strain evidence="1">Lab_2022b</strain>
    </source>
</reference>